<name>A0AAV7NRG6_PLEWA</name>
<organism evidence="1 2">
    <name type="scientific">Pleurodeles waltl</name>
    <name type="common">Iberian ribbed newt</name>
    <dbReference type="NCBI Taxonomy" id="8319"/>
    <lineage>
        <taxon>Eukaryota</taxon>
        <taxon>Metazoa</taxon>
        <taxon>Chordata</taxon>
        <taxon>Craniata</taxon>
        <taxon>Vertebrata</taxon>
        <taxon>Euteleostomi</taxon>
        <taxon>Amphibia</taxon>
        <taxon>Batrachia</taxon>
        <taxon>Caudata</taxon>
        <taxon>Salamandroidea</taxon>
        <taxon>Salamandridae</taxon>
        <taxon>Pleurodelinae</taxon>
        <taxon>Pleurodeles</taxon>
    </lineage>
</organism>
<sequence length="84" mass="9614">MSKLFPACLAKIASGKFRDAVDKDKVGDEVKKNQDRVKARENKKRRYYVVFFVVWHAATLPRANLFCVLPAVAFSRALEREKNG</sequence>
<comment type="caution">
    <text evidence="1">The sequence shown here is derived from an EMBL/GenBank/DDBJ whole genome shotgun (WGS) entry which is preliminary data.</text>
</comment>
<evidence type="ECO:0000313" key="1">
    <source>
        <dbReference type="EMBL" id="KAJ1115430.1"/>
    </source>
</evidence>
<proteinExistence type="predicted"/>
<evidence type="ECO:0000313" key="2">
    <source>
        <dbReference type="Proteomes" id="UP001066276"/>
    </source>
</evidence>
<keyword evidence="2" id="KW-1185">Reference proteome</keyword>
<gene>
    <name evidence="1" type="ORF">NDU88_003654</name>
</gene>
<dbReference type="AlphaFoldDB" id="A0AAV7NRG6"/>
<protein>
    <submittedName>
        <fullName evidence="1">Uncharacterized protein</fullName>
    </submittedName>
</protein>
<reference evidence="1" key="1">
    <citation type="journal article" date="2022" name="bioRxiv">
        <title>Sequencing and chromosome-scale assembly of the giantPleurodeles waltlgenome.</title>
        <authorList>
            <person name="Brown T."/>
            <person name="Elewa A."/>
            <person name="Iarovenko S."/>
            <person name="Subramanian E."/>
            <person name="Araus A.J."/>
            <person name="Petzold A."/>
            <person name="Susuki M."/>
            <person name="Suzuki K.-i.T."/>
            <person name="Hayashi T."/>
            <person name="Toyoda A."/>
            <person name="Oliveira C."/>
            <person name="Osipova E."/>
            <person name="Leigh N.D."/>
            <person name="Simon A."/>
            <person name="Yun M.H."/>
        </authorList>
    </citation>
    <scope>NUCLEOTIDE SEQUENCE</scope>
    <source>
        <strain evidence="1">20211129_DDA</strain>
        <tissue evidence="1">Liver</tissue>
    </source>
</reference>
<dbReference type="EMBL" id="JANPWB010000012">
    <property type="protein sequence ID" value="KAJ1115430.1"/>
    <property type="molecule type" value="Genomic_DNA"/>
</dbReference>
<dbReference type="Proteomes" id="UP001066276">
    <property type="component" value="Chromosome 8"/>
</dbReference>
<accession>A0AAV7NRG6</accession>